<keyword evidence="2" id="KW-1185">Reference proteome</keyword>
<organism evidence="1 2">
    <name type="scientific">Streptomyces pratisoli</name>
    <dbReference type="NCBI Taxonomy" id="3139917"/>
    <lineage>
        <taxon>Bacteria</taxon>
        <taxon>Bacillati</taxon>
        <taxon>Actinomycetota</taxon>
        <taxon>Actinomycetes</taxon>
        <taxon>Kitasatosporales</taxon>
        <taxon>Streptomycetaceae</taxon>
        <taxon>Streptomyces</taxon>
    </lineage>
</organism>
<dbReference type="Proteomes" id="UP001375539">
    <property type="component" value="Unassembled WGS sequence"/>
</dbReference>
<name>A0ACC6QB41_9ACTN</name>
<accession>A0ACC6QB41</accession>
<reference evidence="1" key="1">
    <citation type="submission" date="2024-03" db="EMBL/GenBank/DDBJ databases">
        <title>Novel Streptomyces species of biotechnological and ecological value are a feature of Machair soil.</title>
        <authorList>
            <person name="Prole J.R."/>
            <person name="Goodfellow M."/>
            <person name="Allenby N."/>
            <person name="Ward A.C."/>
        </authorList>
    </citation>
    <scope>NUCLEOTIDE SEQUENCE</scope>
    <source>
        <strain evidence="1">MS1.AVA.4</strain>
    </source>
</reference>
<proteinExistence type="predicted"/>
<evidence type="ECO:0000313" key="1">
    <source>
        <dbReference type="EMBL" id="MEJ8655501.1"/>
    </source>
</evidence>
<sequence length="238" mass="25769">MALADVRATGPTNAERIRSVMSASTSLSLTTGGNCYDLIAMHTVDEQGRLRLHAPADSPLAAEAVCAPRGLLAGLLQFTDIAPVAVRDRIRARVTLSGRLTPADVQSAPDVLVLRLEAVRVTIERDGLAEDVRLDEVGLARTDPLAAEEAGMLNHLDRDHHDVVAGLSRLADARVLRDARHVRPLALDRYGITLRCEYARGHHDIRIPFPVPVRDAAGIGAQIDRLLSQAHGCPHRRP</sequence>
<protein>
    <submittedName>
        <fullName evidence="1">DUF2470 domain-containing protein</fullName>
    </submittedName>
</protein>
<evidence type="ECO:0000313" key="2">
    <source>
        <dbReference type="Proteomes" id="UP001375539"/>
    </source>
</evidence>
<comment type="caution">
    <text evidence="1">The sequence shown here is derived from an EMBL/GenBank/DDBJ whole genome shotgun (WGS) entry which is preliminary data.</text>
</comment>
<dbReference type="EMBL" id="JBBKAI010000002">
    <property type="protein sequence ID" value="MEJ8655501.1"/>
    <property type="molecule type" value="Genomic_DNA"/>
</dbReference>
<gene>
    <name evidence="1" type="ORF">WKI58_02975</name>
</gene>